<dbReference type="PANTHER" id="PTHR33164">
    <property type="entry name" value="TRANSCRIPTIONAL REGULATOR, MARR FAMILY"/>
    <property type="match status" value="1"/>
</dbReference>
<dbReference type="EMBL" id="BAAAHP010000073">
    <property type="protein sequence ID" value="GAA0934719.1"/>
    <property type="molecule type" value="Genomic_DNA"/>
</dbReference>
<dbReference type="PANTHER" id="PTHR33164:SF99">
    <property type="entry name" value="MARR FAMILY REGULATORY PROTEIN"/>
    <property type="match status" value="1"/>
</dbReference>
<dbReference type="SUPFAM" id="SSF46785">
    <property type="entry name" value="Winged helix' DNA-binding domain"/>
    <property type="match status" value="1"/>
</dbReference>
<dbReference type="InterPro" id="IPR000835">
    <property type="entry name" value="HTH_MarR-typ"/>
</dbReference>
<dbReference type="InterPro" id="IPR039422">
    <property type="entry name" value="MarR/SlyA-like"/>
</dbReference>
<feature type="domain" description="HTH marR-type" evidence="1">
    <location>
        <begin position="11"/>
        <end position="149"/>
    </location>
</feature>
<gene>
    <name evidence="2" type="ORF">GCM10009559_25550</name>
</gene>
<sequence>MSGDETRWLEPDELETWLSYVAATSLLDGALDRQLQRDAGMPLAYYQILAMLSDAPGRSLRMSALAAITQSSQSRLSHAVARLESRGWVRRTPCSIDRRSTFAQLTEEGYAALAAAAPGHVCAVRRHLFDRLTPEQVQQLHEITRAVLSGLGVADGDARGMLPG</sequence>
<organism evidence="2 3">
    <name type="scientific">Pseudonocardia zijingensis</name>
    <dbReference type="NCBI Taxonomy" id="153376"/>
    <lineage>
        <taxon>Bacteria</taxon>
        <taxon>Bacillati</taxon>
        <taxon>Actinomycetota</taxon>
        <taxon>Actinomycetes</taxon>
        <taxon>Pseudonocardiales</taxon>
        <taxon>Pseudonocardiaceae</taxon>
        <taxon>Pseudonocardia</taxon>
    </lineage>
</organism>
<dbReference type="PRINTS" id="PR00598">
    <property type="entry name" value="HTHMARR"/>
</dbReference>
<proteinExistence type="predicted"/>
<dbReference type="Pfam" id="PF12802">
    <property type="entry name" value="MarR_2"/>
    <property type="match status" value="1"/>
</dbReference>
<dbReference type="PROSITE" id="PS50995">
    <property type="entry name" value="HTH_MARR_2"/>
    <property type="match status" value="1"/>
</dbReference>
<evidence type="ECO:0000259" key="1">
    <source>
        <dbReference type="PROSITE" id="PS50995"/>
    </source>
</evidence>
<dbReference type="InterPro" id="IPR036388">
    <property type="entry name" value="WH-like_DNA-bd_sf"/>
</dbReference>
<comment type="caution">
    <text evidence="2">The sequence shown here is derived from an EMBL/GenBank/DDBJ whole genome shotgun (WGS) entry which is preliminary data.</text>
</comment>
<dbReference type="RefSeq" id="WP_343941550.1">
    <property type="nucleotide sequence ID" value="NZ_BAAAHP010000073.1"/>
</dbReference>
<dbReference type="InterPro" id="IPR036390">
    <property type="entry name" value="WH_DNA-bd_sf"/>
</dbReference>
<protein>
    <submittedName>
        <fullName evidence="2">MarR family transcriptional regulator</fullName>
    </submittedName>
</protein>
<accession>A0ABP4AH45</accession>
<dbReference type="Gene3D" id="1.10.10.10">
    <property type="entry name" value="Winged helix-like DNA-binding domain superfamily/Winged helix DNA-binding domain"/>
    <property type="match status" value="1"/>
</dbReference>
<evidence type="ECO:0000313" key="3">
    <source>
        <dbReference type="Proteomes" id="UP001499967"/>
    </source>
</evidence>
<dbReference type="Proteomes" id="UP001499967">
    <property type="component" value="Unassembled WGS sequence"/>
</dbReference>
<evidence type="ECO:0000313" key="2">
    <source>
        <dbReference type="EMBL" id="GAA0934719.1"/>
    </source>
</evidence>
<dbReference type="SMART" id="SM00347">
    <property type="entry name" value="HTH_MARR"/>
    <property type="match status" value="1"/>
</dbReference>
<reference evidence="3" key="1">
    <citation type="journal article" date="2019" name="Int. J. Syst. Evol. Microbiol.">
        <title>The Global Catalogue of Microorganisms (GCM) 10K type strain sequencing project: providing services to taxonomists for standard genome sequencing and annotation.</title>
        <authorList>
            <consortium name="The Broad Institute Genomics Platform"/>
            <consortium name="The Broad Institute Genome Sequencing Center for Infectious Disease"/>
            <person name="Wu L."/>
            <person name="Ma J."/>
        </authorList>
    </citation>
    <scope>NUCLEOTIDE SEQUENCE [LARGE SCALE GENOMIC DNA]</scope>
    <source>
        <strain evidence="3">JCM 11117</strain>
    </source>
</reference>
<name>A0ABP4AH45_9PSEU</name>
<keyword evidence="3" id="KW-1185">Reference proteome</keyword>